<feature type="region of interest" description="Disordered" evidence="1">
    <location>
        <begin position="16"/>
        <end position="96"/>
    </location>
</feature>
<proteinExistence type="predicted"/>
<dbReference type="AlphaFoldDB" id="A0AAW2TH96"/>
<gene>
    <name evidence="2" type="ORF">Sradi_2051000</name>
</gene>
<sequence>MIEDASARAAESAIDRFLANIPRERSPLRSPRRGGGTPSAPEDNESRENDPQDMSIEEGYSKQATPPLAPPQRRREYGEHAERVGRRVEGAASSGREKMLHANRMIPSNRAIPIILAVAPARKSPFSMQILTEALPQGIRIPSLAEYDGTGDPVDHFEKFLAKADLLDMSDARYCKISCTTLSGKAMAWFNQLPIHTIENFEQLSQRFLHHFSINKDILKQLRTYSQ</sequence>
<accession>A0AAW2TH96</accession>
<reference evidence="2" key="1">
    <citation type="submission" date="2020-06" db="EMBL/GenBank/DDBJ databases">
        <authorList>
            <person name="Li T."/>
            <person name="Hu X."/>
            <person name="Zhang T."/>
            <person name="Song X."/>
            <person name="Zhang H."/>
            <person name="Dai N."/>
            <person name="Sheng W."/>
            <person name="Hou X."/>
            <person name="Wei L."/>
        </authorList>
    </citation>
    <scope>NUCLEOTIDE SEQUENCE</scope>
    <source>
        <strain evidence="2">G02</strain>
        <tissue evidence="2">Leaf</tissue>
    </source>
</reference>
<reference evidence="2" key="2">
    <citation type="journal article" date="2024" name="Plant">
        <title>Genomic evolution and insights into agronomic trait innovations of Sesamum species.</title>
        <authorList>
            <person name="Miao H."/>
            <person name="Wang L."/>
            <person name="Qu L."/>
            <person name="Liu H."/>
            <person name="Sun Y."/>
            <person name="Le M."/>
            <person name="Wang Q."/>
            <person name="Wei S."/>
            <person name="Zheng Y."/>
            <person name="Lin W."/>
            <person name="Duan Y."/>
            <person name="Cao H."/>
            <person name="Xiong S."/>
            <person name="Wang X."/>
            <person name="Wei L."/>
            <person name="Li C."/>
            <person name="Ma Q."/>
            <person name="Ju M."/>
            <person name="Zhao R."/>
            <person name="Li G."/>
            <person name="Mu C."/>
            <person name="Tian Q."/>
            <person name="Mei H."/>
            <person name="Zhang T."/>
            <person name="Gao T."/>
            <person name="Zhang H."/>
        </authorList>
    </citation>
    <scope>NUCLEOTIDE SEQUENCE</scope>
    <source>
        <strain evidence="2">G02</strain>
    </source>
</reference>
<evidence type="ECO:0000313" key="2">
    <source>
        <dbReference type="EMBL" id="KAL0404102.1"/>
    </source>
</evidence>
<feature type="compositionally biased region" description="Basic and acidic residues" evidence="1">
    <location>
        <begin position="73"/>
        <end position="96"/>
    </location>
</feature>
<dbReference type="EMBL" id="JACGWJ010000008">
    <property type="protein sequence ID" value="KAL0404102.1"/>
    <property type="molecule type" value="Genomic_DNA"/>
</dbReference>
<name>A0AAW2TH96_SESRA</name>
<protein>
    <recommendedName>
        <fullName evidence="3">Retrotransposon gag domain-containing protein</fullName>
    </recommendedName>
</protein>
<dbReference type="PANTHER" id="PTHR33223">
    <property type="entry name" value="CCHC-TYPE DOMAIN-CONTAINING PROTEIN"/>
    <property type="match status" value="1"/>
</dbReference>
<organism evidence="2">
    <name type="scientific">Sesamum radiatum</name>
    <name type="common">Black benniseed</name>
    <dbReference type="NCBI Taxonomy" id="300843"/>
    <lineage>
        <taxon>Eukaryota</taxon>
        <taxon>Viridiplantae</taxon>
        <taxon>Streptophyta</taxon>
        <taxon>Embryophyta</taxon>
        <taxon>Tracheophyta</taxon>
        <taxon>Spermatophyta</taxon>
        <taxon>Magnoliopsida</taxon>
        <taxon>eudicotyledons</taxon>
        <taxon>Gunneridae</taxon>
        <taxon>Pentapetalae</taxon>
        <taxon>asterids</taxon>
        <taxon>lamiids</taxon>
        <taxon>Lamiales</taxon>
        <taxon>Pedaliaceae</taxon>
        <taxon>Sesamum</taxon>
    </lineage>
</organism>
<dbReference type="PANTHER" id="PTHR33223:SF10">
    <property type="entry name" value="AMINOTRANSFERASE-LIKE PLANT MOBILE DOMAIN-CONTAINING PROTEIN"/>
    <property type="match status" value="1"/>
</dbReference>
<evidence type="ECO:0008006" key="3">
    <source>
        <dbReference type="Google" id="ProtNLM"/>
    </source>
</evidence>
<evidence type="ECO:0000256" key="1">
    <source>
        <dbReference type="SAM" id="MobiDB-lite"/>
    </source>
</evidence>
<comment type="caution">
    <text evidence="2">The sequence shown here is derived from an EMBL/GenBank/DDBJ whole genome shotgun (WGS) entry which is preliminary data.</text>
</comment>